<reference evidence="1" key="1">
    <citation type="journal article" date="2021" name="PeerJ">
        <title>Extensive microbial diversity within the chicken gut microbiome revealed by metagenomics and culture.</title>
        <authorList>
            <person name="Gilroy R."/>
            <person name="Ravi A."/>
            <person name="Getino M."/>
            <person name="Pursley I."/>
            <person name="Horton D.L."/>
            <person name="Alikhan N.F."/>
            <person name="Baker D."/>
            <person name="Gharbi K."/>
            <person name="Hall N."/>
            <person name="Watson M."/>
            <person name="Adriaenssens E.M."/>
            <person name="Foster-Nyarko E."/>
            <person name="Jarju S."/>
            <person name="Secka A."/>
            <person name="Antonio M."/>
            <person name="Oren A."/>
            <person name="Chaudhuri R.R."/>
            <person name="La Ragione R."/>
            <person name="Hildebrand F."/>
            <person name="Pallen M.J."/>
        </authorList>
    </citation>
    <scope>NUCLEOTIDE SEQUENCE</scope>
    <source>
        <strain evidence="1">1345</strain>
    </source>
</reference>
<dbReference type="InterPro" id="IPR006439">
    <property type="entry name" value="HAD-SF_hydro_IA"/>
</dbReference>
<reference evidence="1" key="2">
    <citation type="submission" date="2021-04" db="EMBL/GenBank/DDBJ databases">
        <authorList>
            <person name="Gilroy R."/>
        </authorList>
    </citation>
    <scope>NUCLEOTIDE SEQUENCE</scope>
    <source>
        <strain evidence="1">1345</strain>
    </source>
</reference>
<dbReference type="SFLD" id="SFLDG01129">
    <property type="entry name" value="C1.5:_HAD__Beta-PGM__Phosphata"/>
    <property type="match status" value="1"/>
</dbReference>
<dbReference type="PRINTS" id="PR00413">
    <property type="entry name" value="HADHALOGNASE"/>
</dbReference>
<dbReference type="AlphaFoldDB" id="A0A9D1ZTY1"/>
<sequence>MEQKRNIRAAVFDLDGTLIDSMEIWREVDEDFFARRGMPVPENYQERIAHLGFRECADFTVRNYLPVESREAVIEEWRELSLSKYSAADGAKYFKAGAIGLLRRLKGAGLRLGVATASSPDFYMPILCAGGVDSLFDAFTTVDEAGRNKSFPDIFRISAQKLGVLPKECAVFEDNLTALRAAKSTGMFAVGVYDEASRAAHAAMEREADLFLRSFLDAADFFARV</sequence>
<dbReference type="NCBIfam" id="TIGR01509">
    <property type="entry name" value="HAD-SF-IA-v3"/>
    <property type="match status" value="1"/>
</dbReference>
<dbReference type="PANTHER" id="PTHR18901">
    <property type="entry name" value="2-DEOXYGLUCOSE-6-PHOSPHATE PHOSPHATASE 2"/>
    <property type="match status" value="1"/>
</dbReference>
<evidence type="ECO:0000313" key="2">
    <source>
        <dbReference type="Proteomes" id="UP000886750"/>
    </source>
</evidence>
<dbReference type="InterPro" id="IPR036412">
    <property type="entry name" value="HAD-like_sf"/>
</dbReference>
<dbReference type="InterPro" id="IPR023198">
    <property type="entry name" value="PGP-like_dom2"/>
</dbReference>
<protein>
    <submittedName>
        <fullName evidence="1">HAD family phosphatase</fullName>
    </submittedName>
</protein>
<dbReference type="Gene3D" id="3.40.50.1000">
    <property type="entry name" value="HAD superfamily/HAD-like"/>
    <property type="match status" value="1"/>
</dbReference>
<dbReference type="GO" id="GO:0016791">
    <property type="term" value="F:phosphatase activity"/>
    <property type="evidence" value="ECO:0007669"/>
    <property type="project" value="TreeGrafter"/>
</dbReference>
<dbReference type="SFLD" id="SFLDS00003">
    <property type="entry name" value="Haloacid_Dehalogenase"/>
    <property type="match status" value="1"/>
</dbReference>
<dbReference type="EMBL" id="DXCQ01000020">
    <property type="protein sequence ID" value="HIY96381.1"/>
    <property type="molecule type" value="Genomic_DNA"/>
</dbReference>
<dbReference type="Proteomes" id="UP000886750">
    <property type="component" value="Unassembled WGS sequence"/>
</dbReference>
<comment type="caution">
    <text evidence="1">The sequence shown here is derived from an EMBL/GenBank/DDBJ whole genome shotgun (WGS) entry which is preliminary data.</text>
</comment>
<dbReference type="Pfam" id="PF00702">
    <property type="entry name" value="Hydrolase"/>
    <property type="match status" value="1"/>
</dbReference>
<evidence type="ECO:0000313" key="1">
    <source>
        <dbReference type="EMBL" id="HIY96381.1"/>
    </source>
</evidence>
<dbReference type="InterPro" id="IPR023214">
    <property type="entry name" value="HAD_sf"/>
</dbReference>
<organism evidence="1 2">
    <name type="scientific">Candidatus Borkfalkia excrementigallinarum</name>
    <dbReference type="NCBI Taxonomy" id="2838506"/>
    <lineage>
        <taxon>Bacteria</taxon>
        <taxon>Bacillati</taxon>
        <taxon>Bacillota</taxon>
        <taxon>Clostridia</taxon>
        <taxon>Christensenellales</taxon>
        <taxon>Christensenellaceae</taxon>
        <taxon>Candidatus Borkfalkia</taxon>
    </lineage>
</organism>
<dbReference type="CDD" id="cd07505">
    <property type="entry name" value="HAD_BPGM-like"/>
    <property type="match status" value="1"/>
</dbReference>
<dbReference type="Gene3D" id="1.10.150.240">
    <property type="entry name" value="Putative phosphatase, domain 2"/>
    <property type="match status" value="1"/>
</dbReference>
<dbReference type="SUPFAM" id="SSF56784">
    <property type="entry name" value="HAD-like"/>
    <property type="match status" value="1"/>
</dbReference>
<proteinExistence type="predicted"/>
<gene>
    <name evidence="1" type="ORF">H9729_01695</name>
</gene>
<name>A0A9D1ZTY1_9FIRM</name>
<dbReference type="PANTHER" id="PTHR18901:SF38">
    <property type="entry name" value="PSEUDOURIDINE-5'-PHOSPHATASE"/>
    <property type="match status" value="1"/>
</dbReference>
<accession>A0A9D1ZTY1</accession>